<accession>G5IKS0</accession>
<evidence type="ECO:0000313" key="3">
    <source>
        <dbReference type="EMBL" id="EHI57856.1"/>
    </source>
</evidence>
<dbReference type="EMBL" id="ADLN01000115">
    <property type="protein sequence ID" value="EHI57856.1"/>
    <property type="molecule type" value="Genomic_DNA"/>
</dbReference>
<feature type="transmembrane region" description="Helical" evidence="2">
    <location>
        <begin position="20"/>
        <end position="40"/>
    </location>
</feature>
<dbReference type="AlphaFoldDB" id="G5IKS0"/>
<sequence length="299" mass="32660">MERRSRKKAVSLTKDKIRKYTYFLGIPLVVLVLVLVIVVVGSGNKEKDKDGDKATAGTESTAAGGDETGGSVSGDETGDELDLSQYQLKQDEIPELTALVQEYCQAKTDVDPVRLMAVFGRTDVSEPELEEERARMDKVSQMVEGYENITCYFVDGLEPASYVIYPYFEIQYKDAAMLMPSLTWSYVKRDGDGKFYMTQDVTDSEAEFIAKVSLLDSVKTLSAQVEAQAKNALEMDEVLREIYQVMGKEPMGGAVPEELVDETGTTCVDTPEGSVDETEPAGSDGAGETAVPETESGAQ</sequence>
<evidence type="ECO:0000313" key="4">
    <source>
        <dbReference type="Proteomes" id="UP000005384"/>
    </source>
</evidence>
<gene>
    <name evidence="3" type="ORF">HMPREF9473_04098</name>
</gene>
<name>G5IKS0_9FIRM</name>
<organism evidence="3 4">
    <name type="scientific">Hungatella hathewayi WAL-18680</name>
    <dbReference type="NCBI Taxonomy" id="742737"/>
    <lineage>
        <taxon>Bacteria</taxon>
        <taxon>Bacillati</taxon>
        <taxon>Bacillota</taxon>
        <taxon>Clostridia</taxon>
        <taxon>Lachnospirales</taxon>
        <taxon>Lachnospiraceae</taxon>
        <taxon>Hungatella</taxon>
    </lineage>
</organism>
<dbReference type="HOGENOM" id="CLU_066600_0_0_9"/>
<dbReference type="PATRIC" id="fig|742737.3.peg.4081"/>
<evidence type="ECO:0000256" key="2">
    <source>
        <dbReference type="SAM" id="Phobius"/>
    </source>
</evidence>
<feature type="region of interest" description="Disordered" evidence="1">
    <location>
        <begin position="45"/>
        <end position="77"/>
    </location>
</feature>
<protein>
    <submittedName>
        <fullName evidence="3">Uncharacterized protein</fullName>
    </submittedName>
</protein>
<dbReference type="Proteomes" id="UP000005384">
    <property type="component" value="Unassembled WGS sequence"/>
</dbReference>
<feature type="compositionally biased region" description="Low complexity" evidence="1">
    <location>
        <begin position="54"/>
        <end position="65"/>
    </location>
</feature>
<dbReference type="RefSeq" id="WP_006782089.1">
    <property type="nucleotide sequence ID" value="NZ_CP040506.1"/>
</dbReference>
<comment type="caution">
    <text evidence="3">The sequence shown here is derived from an EMBL/GenBank/DDBJ whole genome shotgun (WGS) entry which is preliminary data.</text>
</comment>
<keyword evidence="2" id="KW-0472">Membrane</keyword>
<keyword evidence="2" id="KW-1133">Transmembrane helix</keyword>
<feature type="region of interest" description="Disordered" evidence="1">
    <location>
        <begin position="264"/>
        <end position="299"/>
    </location>
</feature>
<keyword evidence="2" id="KW-0812">Transmembrane</keyword>
<dbReference type="OrthoDB" id="1690999at2"/>
<evidence type="ECO:0000256" key="1">
    <source>
        <dbReference type="SAM" id="MobiDB-lite"/>
    </source>
</evidence>
<keyword evidence="4" id="KW-1185">Reference proteome</keyword>
<reference evidence="3 4" key="1">
    <citation type="submission" date="2011-08" db="EMBL/GenBank/DDBJ databases">
        <title>The Genome Sequence of Clostridium hathewayi WAL-18680.</title>
        <authorList>
            <consortium name="The Broad Institute Genome Sequencing Platform"/>
            <person name="Earl A."/>
            <person name="Ward D."/>
            <person name="Feldgarden M."/>
            <person name="Gevers D."/>
            <person name="Finegold S.M."/>
            <person name="Summanen P.H."/>
            <person name="Molitoris D.R."/>
            <person name="Song M."/>
            <person name="Daigneault M."/>
            <person name="Allen-Vercoe E."/>
            <person name="Young S.K."/>
            <person name="Zeng Q."/>
            <person name="Gargeya S."/>
            <person name="Fitzgerald M."/>
            <person name="Haas B."/>
            <person name="Abouelleil A."/>
            <person name="Alvarado L."/>
            <person name="Arachchi H.M."/>
            <person name="Berlin A."/>
            <person name="Brown A."/>
            <person name="Chapman S.B."/>
            <person name="Chen Z."/>
            <person name="Dunbar C."/>
            <person name="Freedman E."/>
            <person name="Gearin G."/>
            <person name="Gellesch M."/>
            <person name="Goldberg J."/>
            <person name="Griggs A."/>
            <person name="Gujja S."/>
            <person name="Heiman D."/>
            <person name="Howarth C."/>
            <person name="Larson L."/>
            <person name="Lui A."/>
            <person name="MacDonald P.J.P."/>
            <person name="Montmayeur A."/>
            <person name="Murphy C."/>
            <person name="Neiman D."/>
            <person name="Pearson M."/>
            <person name="Priest M."/>
            <person name="Roberts A."/>
            <person name="Saif S."/>
            <person name="Shea T."/>
            <person name="Shenoy N."/>
            <person name="Sisk P."/>
            <person name="Stolte C."/>
            <person name="Sykes S."/>
            <person name="Wortman J."/>
            <person name="Nusbaum C."/>
            <person name="Birren B."/>
        </authorList>
    </citation>
    <scope>NUCLEOTIDE SEQUENCE [LARGE SCALE GENOMIC DNA]</scope>
    <source>
        <strain evidence="3 4">WAL-18680</strain>
    </source>
</reference>
<proteinExistence type="predicted"/>